<accession>Q0FXQ9</accession>
<dbReference type="RefSeq" id="WP_007068963.1">
    <property type="nucleotide sequence ID" value="NZ_DS022273.1"/>
</dbReference>
<protein>
    <recommendedName>
        <fullName evidence="3">DUF4177 domain-containing protein</fullName>
    </recommendedName>
</protein>
<reference evidence="1 2" key="1">
    <citation type="journal article" date="2010" name="J. Bacteriol.">
        <title>Genome sequence of Fulvimarina pelagi HTCC2506T, a Mn(II)-oxidizing alphaproteobacterium possessing an aerobic anoxygenic photosynthetic gene cluster and Xanthorhodopsin.</title>
        <authorList>
            <person name="Kang I."/>
            <person name="Oh H.M."/>
            <person name="Lim S.I."/>
            <person name="Ferriera S."/>
            <person name="Giovannoni S.J."/>
            <person name="Cho J.C."/>
        </authorList>
    </citation>
    <scope>NUCLEOTIDE SEQUENCE [LARGE SCALE GENOMIC DNA]</scope>
    <source>
        <strain evidence="1 2">HTCC2506</strain>
    </source>
</reference>
<dbReference type="AlphaFoldDB" id="Q0FXQ9"/>
<organism evidence="1 2">
    <name type="scientific">Fulvimarina pelagi HTCC2506</name>
    <dbReference type="NCBI Taxonomy" id="314231"/>
    <lineage>
        <taxon>Bacteria</taxon>
        <taxon>Pseudomonadati</taxon>
        <taxon>Pseudomonadota</taxon>
        <taxon>Alphaproteobacteria</taxon>
        <taxon>Hyphomicrobiales</taxon>
        <taxon>Aurantimonadaceae</taxon>
        <taxon>Fulvimarina</taxon>
    </lineage>
</organism>
<dbReference type="EMBL" id="AATP01000012">
    <property type="protein sequence ID" value="EAU39824.1"/>
    <property type="molecule type" value="Genomic_DNA"/>
</dbReference>
<dbReference type="STRING" id="217511.GCA_001463845_03270"/>
<dbReference type="HOGENOM" id="CLU_2953820_0_0_5"/>
<gene>
    <name evidence="1" type="ORF">FP2506_00380</name>
</gene>
<sequence>MTKFEHRVETIKADRAQKLLDDTLGRLGEAGWELVCVEESYATLNLMLFFKRPLATTPA</sequence>
<evidence type="ECO:0008006" key="3">
    <source>
        <dbReference type="Google" id="ProtNLM"/>
    </source>
</evidence>
<dbReference type="Proteomes" id="UP000004310">
    <property type="component" value="Unassembled WGS sequence"/>
</dbReference>
<evidence type="ECO:0000313" key="2">
    <source>
        <dbReference type="Proteomes" id="UP000004310"/>
    </source>
</evidence>
<keyword evidence="2" id="KW-1185">Reference proteome</keyword>
<proteinExistence type="predicted"/>
<name>Q0FXQ9_9HYPH</name>
<evidence type="ECO:0000313" key="1">
    <source>
        <dbReference type="EMBL" id="EAU39824.1"/>
    </source>
</evidence>
<comment type="caution">
    <text evidence="1">The sequence shown here is derived from an EMBL/GenBank/DDBJ whole genome shotgun (WGS) entry which is preliminary data.</text>
</comment>